<comment type="caution">
    <text evidence="3">The sequence shown here is derived from an EMBL/GenBank/DDBJ whole genome shotgun (WGS) entry which is preliminary data.</text>
</comment>
<feature type="compositionally biased region" description="Basic and acidic residues" evidence="1">
    <location>
        <begin position="117"/>
        <end position="145"/>
    </location>
</feature>
<evidence type="ECO:0008006" key="6">
    <source>
        <dbReference type="Google" id="ProtNLM"/>
    </source>
</evidence>
<dbReference type="EMBL" id="JACBAD010002129">
    <property type="protein sequence ID" value="KAF7113758.1"/>
    <property type="molecule type" value="Genomic_DNA"/>
</dbReference>
<feature type="compositionally biased region" description="Low complexity" evidence="1">
    <location>
        <begin position="173"/>
        <end position="183"/>
    </location>
</feature>
<proteinExistence type="predicted"/>
<feature type="region of interest" description="Disordered" evidence="1">
    <location>
        <begin position="109"/>
        <end position="145"/>
    </location>
</feature>
<feature type="region of interest" description="Disordered" evidence="1">
    <location>
        <begin position="173"/>
        <end position="201"/>
    </location>
</feature>
<evidence type="ECO:0000256" key="1">
    <source>
        <dbReference type="SAM" id="MobiDB-lite"/>
    </source>
</evidence>
<sequence length="234" mass="24911">MRPLQLLALSGLLLASNIALADKFDDNVPARCWDVCGPVVGMARQCDNMHRGGDDDGDDDADDRAEMRCICDWNQAPTLVPLCQACIAQNRNNIGNIAQNGTNVHNIAQNGTVIHPGNDRDDDHDDDRDHDRNDGPGDDRKKKRDDDDAYDILRFCSFPTTTYNPAAATSILSSSGISSTGPSRPTDTPQTNNTNTGSNAQTTNILATGSAVPNAVPKAASVAAVVGLIGLAWL</sequence>
<protein>
    <recommendedName>
        <fullName evidence="6">GPI anchored protein</fullName>
    </recommendedName>
</protein>
<dbReference type="EMBL" id="JACBAF010002316">
    <property type="protein sequence ID" value="KAF7155907.1"/>
    <property type="molecule type" value="Genomic_DNA"/>
</dbReference>
<keyword evidence="2" id="KW-0732">Signal</keyword>
<evidence type="ECO:0000313" key="4">
    <source>
        <dbReference type="EMBL" id="KAF7155907.1"/>
    </source>
</evidence>
<name>A0A8H6UAE6_9EURO</name>
<dbReference type="OrthoDB" id="4843554at2759"/>
<dbReference type="AlphaFoldDB" id="A0A8H6UAE6"/>
<dbReference type="Proteomes" id="UP000630445">
    <property type="component" value="Unassembled WGS sequence"/>
</dbReference>
<organism evidence="3 5">
    <name type="scientific">Aspergillus hiratsukae</name>
    <dbReference type="NCBI Taxonomy" id="1194566"/>
    <lineage>
        <taxon>Eukaryota</taxon>
        <taxon>Fungi</taxon>
        <taxon>Dikarya</taxon>
        <taxon>Ascomycota</taxon>
        <taxon>Pezizomycotina</taxon>
        <taxon>Eurotiomycetes</taxon>
        <taxon>Eurotiomycetidae</taxon>
        <taxon>Eurotiales</taxon>
        <taxon>Aspergillaceae</taxon>
        <taxon>Aspergillus</taxon>
        <taxon>Aspergillus subgen. Fumigati</taxon>
    </lineage>
</organism>
<evidence type="ECO:0000313" key="5">
    <source>
        <dbReference type="Proteomes" id="UP000630445"/>
    </source>
</evidence>
<keyword evidence="5" id="KW-1185">Reference proteome</keyword>
<gene>
    <name evidence="3" type="ORF">CNMCM5793_004813</name>
    <name evidence="4" type="ORF">CNMCM6106_007819</name>
</gene>
<evidence type="ECO:0000313" key="3">
    <source>
        <dbReference type="EMBL" id="KAF7113758.1"/>
    </source>
</evidence>
<evidence type="ECO:0000256" key="2">
    <source>
        <dbReference type="SAM" id="SignalP"/>
    </source>
</evidence>
<accession>A0A8H6UAE6</accession>
<feature type="signal peptide" evidence="2">
    <location>
        <begin position="1"/>
        <end position="21"/>
    </location>
</feature>
<feature type="chain" id="PRO_5036431055" description="GPI anchored protein" evidence="2">
    <location>
        <begin position="22"/>
        <end position="234"/>
    </location>
</feature>
<reference evidence="3" key="1">
    <citation type="submission" date="2020-06" db="EMBL/GenBank/DDBJ databases">
        <title>Draft genome sequences of strains closely related to Aspergillus parafelis and Aspergillus hiratsukae.</title>
        <authorList>
            <person name="Dos Santos R.A.C."/>
            <person name="Rivero-Menendez O."/>
            <person name="Steenwyk J.L."/>
            <person name="Mead M.E."/>
            <person name="Goldman G.H."/>
            <person name="Alastruey-Izquierdo A."/>
            <person name="Rokas A."/>
        </authorList>
    </citation>
    <scope>NUCLEOTIDE SEQUENCE</scope>
    <source>
        <strain evidence="3">CNM-CM5793</strain>
        <strain evidence="4">CNM-CM6106</strain>
    </source>
</reference>
<dbReference type="Proteomes" id="UP000662466">
    <property type="component" value="Unassembled WGS sequence"/>
</dbReference>